<dbReference type="EMBL" id="CALNXI010000442">
    <property type="protein sequence ID" value="CAH3027224.1"/>
    <property type="molecule type" value="Genomic_DNA"/>
</dbReference>
<name>A0ABN8MC57_9CNID</name>
<dbReference type="Proteomes" id="UP001159427">
    <property type="component" value="Unassembled WGS sequence"/>
</dbReference>
<accession>A0ABN8MC57</accession>
<sequence>MFKDFLEKKLEDKGKQIEQRSKLDKEAVETLLTISFAVSNAANLDTGPRTVDPCSGREVTSPLATILAL</sequence>
<protein>
    <submittedName>
        <fullName evidence="1">Uncharacterized protein</fullName>
    </submittedName>
</protein>
<keyword evidence="2" id="KW-1185">Reference proteome</keyword>
<evidence type="ECO:0000313" key="1">
    <source>
        <dbReference type="EMBL" id="CAH3027224.1"/>
    </source>
</evidence>
<organism evidence="1 2">
    <name type="scientific">Porites evermanni</name>
    <dbReference type="NCBI Taxonomy" id="104178"/>
    <lineage>
        <taxon>Eukaryota</taxon>
        <taxon>Metazoa</taxon>
        <taxon>Cnidaria</taxon>
        <taxon>Anthozoa</taxon>
        <taxon>Hexacorallia</taxon>
        <taxon>Scleractinia</taxon>
        <taxon>Fungiina</taxon>
        <taxon>Poritidae</taxon>
        <taxon>Porites</taxon>
    </lineage>
</organism>
<comment type="caution">
    <text evidence="1">The sequence shown here is derived from an EMBL/GenBank/DDBJ whole genome shotgun (WGS) entry which is preliminary data.</text>
</comment>
<reference evidence="1 2" key="1">
    <citation type="submission" date="2022-05" db="EMBL/GenBank/DDBJ databases">
        <authorList>
            <consortium name="Genoscope - CEA"/>
            <person name="William W."/>
        </authorList>
    </citation>
    <scope>NUCLEOTIDE SEQUENCE [LARGE SCALE GENOMIC DNA]</scope>
</reference>
<gene>
    <name evidence="1" type="ORF">PEVE_00031082</name>
</gene>
<evidence type="ECO:0000313" key="2">
    <source>
        <dbReference type="Proteomes" id="UP001159427"/>
    </source>
</evidence>
<proteinExistence type="predicted"/>